<evidence type="ECO:0000256" key="3">
    <source>
        <dbReference type="ARBA" id="ARBA00022801"/>
    </source>
</evidence>
<dbReference type="Pfam" id="PF07687">
    <property type="entry name" value="M20_dimer"/>
    <property type="match status" value="1"/>
</dbReference>
<dbReference type="NCBIfam" id="NF006579">
    <property type="entry name" value="PRK09104.1"/>
    <property type="match status" value="1"/>
</dbReference>
<feature type="domain" description="Peptidase M20 dimerisation" evidence="4">
    <location>
        <begin position="198"/>
        <end position="354"/>
    </location>
</feature>
<dbReference type="InterPro" id="IPR011650">
    <property type="entry name" value="Peptidase_M20_dimer"/>
</dbReference>
<evidence type="ECO:0000313" key="5">
    <source>
        <dbReference type="EMBL" id="MBE3637056.1"/>
    </source>
</evidence>
<dbReference type="PANTHER" id="PTHR43270:SF12">
    <property type="entry name" value="SUCCINYL-DIAMINOPIMELATE DESUCCINYLASE"/>
    <property type="match status" value="1"/>
</dbReference>
<evidence type="ECO:0000256" key="2">
    <source>
        <dbReference type="ARBA" id="ARBA00022723"/>
    </source>
</evidence>
<dbReference type="GO" id="GO:0046872">
    <property type="term" value="F:metal ion binding"/>
    <property type="evidence" value="ECO:0007669"/>
    <property type="project" value="UniProtKB-KW"/>
</dbReference>
<dbReference type="PANTHER" id="PTHR43270">
    <property type="entry name" value="BETA-ALA-HIS DIPEPTIDASE"/>
    <property type="match status" value="1"/>
</dbReference>
<accession>A0A8J6YWH0</accession>
<reference evidence="5" key="1">
    <citation type="submission" date="2020-09" db="EMBL/GenBank/DDBJ databases">
        <title>A novel bacterium of genus Mangrovicoccus, isolated from South China Sea.</title>
        <authorList>
            <person name="Huang H."/>
            <person name="Mo K."/>
            <person name="Hu Y."/>
        </authorList>
    </citation>
    <scope>NUCLEOTIDE SEQUENCE</scope>
    <source>
        <strain evidence="5">HB182678</strain>
    </source>
</reference>
<keyword evidence="2" id="KW-0479">Metal-binding</keyword>
<protein>
    <submittedName>
        <fullName evidence="5">M20/M25/M40 family metallo-hydrolase</fullName>
    </submittedName>
</protein>
<dbReference type="GO" id="GO:0008233">
    <property type="term" value="F:peptidase activity"/>
    <property type="evidence" value="ECO:0007669"/>
    <property type="project" value="UniProtKB-KW"/>
</dbReference>
<evidence type="ECO:0000256" key="1">
    <source>
        <dbReference type="ARBA" id="ARBA00022670"/>
    </source>
</evidence>
<dbReference type="SUPFAM" id="SSF53187">
    <property type="entry name" value="Zn-dependent exopeptidases"/>
    <property type="match status" value="1"/>
</dbReference>
<organism evidence="5 6">
    <name type="scientific">Mangrovicoccus algicola</name>
    <dbReference type="NCBI Taxonomy" id="2771008"/>
    <lineage>
        <taxon>Bacteria</taxon>
        <taxon>Pseudomonadati</taxon>
        <taxon>Pseudomonadota</taxon>
        <taxon>Alphaproteobacteria</taxon>
        <taxon>Rhodobacterales</taxon>
        <taxon>Paracoccaceae</taxon>
        <taxon>Mangrovicoccus</taxon>
    </lineage>
</organism>
<gene>
    <name evidence="5" type="ORF">ICN82_02405</name>
</gene>
<dbReference type="InterPro" id="IPR002933">
    <property type="entry name" value="Peptidase_M20"/>
</dbReference>
<dbReference type="EMBL" id="JACVXA010000005">
    <property type="protein sequence ID" value="MBE3637056.1"/>
    <property type="molecule type" value="Genomic_DNA"/>
</dbReference>
<keyword evidence="6" id="KW-1185">Reference proteome</keyword>
<evidence type="ECO:0000313" key="6">
    <source>
        <dbReference type="Proteomes" id="UP000609121"/>
    </source>
</evidence>
<dbReference type="Pfam" id="PF01546">
    <property type="entry name" value="Peptidase_M20"/>
    <property type="match status" value="1"/>
</dbReference>
<dbReference type="Proteomes" id="UP000609121">
    <property type="component" value="Unassembled WGS sequence"/>
</dbReference>
<proteinExistence type="predicted"/>
<keyword evidence="1" id="KW-0645">Protease</keyword>
<dbReference type="AlphaFoldDB" id="A0A8J6YWH0"/>
<comment type="caution">
    <text evidence="5">The sequence shown here is derived from an EMBL/GenBank/DDBJ whole genome shotgun (WGS) entry which is preliminary data.</text>
</comment>
<name>A0A8J6YWH0_9RHOB</name>
<dbReference type="RefSeq" id="WP_193179245.1">
    <property type="nucleotide sequence ID" value="NZ_JACVXA010000005.1"/>
</dbReference>
<evidence type="ECO:0000259" key="4">
    <source>
        <dbReference type="Pfam" id="PF07687"/>
    </source>
</evidence>
<dbReference type="GO" id="GO:0006508">
    <property type="term" value="P:proteolysis"/>
    <property type="evidence" value="ECO:0007669"/>
    <property type="project" value="UniProtKB-KW"/>
</dbReference>
<keyword evidence="3" id="KW-0378">Hydrolase</keyword>
<dbReference type="InterPro" id="IPR051458">
    <property type="entry name" value="Cyt/Met_Dipeptidase"/>
</dbReference>
<dbReference type="Gene3D" id="3.40.630.10">
    <property type="entry name" value="Zn peptidases"/>
    <property type="match status" value="1"/>
</dbReference>
<sequence>MSVAPVLARIDTDLDAALARLFDLLRIPSISTDPAYRADCARAADWLVADLAAMGFDASTRPTPGHPMVVAHHDGPGPHVLFYGHYDVQPVDPLELWDRDPFDPQIEDSPAGKVIRGRGTSDDKGQLMTFIEACRAWIAETGSLPCKVTIFLEGEEESGSPSLVPYMKENAAELTADIALICDTTLYDSRVPAITTQLRGLLGEEITVTGPSKDLHSGMFGGLAMNPARVLARIVAALHDDEGRVTVPGFYDGVPEISPELRAQWDGLGFDAAGFLGGVGLADPAGETGRSGLEMLWSRPTCEVNGIWAGYTGAGFKTVLPAQAHAKISFRLVGTQDPHKLRESFRDYVSAMVPADCSIAFKGHGNSPASVMQTSHPAFEKSRQALTEEWGVEAAFVGSGGSIPVAGYFKTHLGMDTALIGFGRDDDQIHSPNEKYDLESFRRGARSWARILGEMGA</sequence>
<dbReference type="Gene3D" id="3.30.70.360">
    <property type="match status" value="1"/>
</dbReference>